<protein>
    <submittedName>
        <fullName evidence="2">Uncharacterized protein</fullName>
    </submittedName>
</protein>
<evidence type="ECO:0000313" key="3">
    <source>
        <dbReference type="Proteomes" id="UP000601435"/>
    </source>
</evidence>
<reference evidence="2" key="1">
    <citation type="submission" date="2021-02" db="EMBL/GenBank/DDBJ databases">
        <authorList>
            <person name="Dougan E. K."/>
            <person name="Rhodes N."/>
            <person name="Thang M."/>
            <person name="Chan C."/>
        </authorList>
    </citation>
    <scope>NUCLEOTIDE SEQUENCE</scope>
</reference>
<feature type="region of interest" description="Disordered" evidence="1">
    <location>
        <begin position="228"/>
        <end position="285"/>
    </location>
</feature>
<dbReference type="Proteomes" id="UP000601435">
    <property type="component" value="Unassembled WGS sequence"/>
</dbReference>
<proteinExistence type="predicted"/>
<accession>A0A812WJT1</accession>
<feature type="compositionally biased region" description="Low complexity" evidence="1">
    <location>
        <begin position="243"/>
        <end position="265"/>
    </location>
</feature>
<name>A0A812WJT1_9DINO</name>
<evidence type="ECO:0000313" key="2">
    <source>
        <dbReference type="EMBL" id="CAE7680651.1"/>
    </source>
</evidence>
<comment type="caution">
    <text evidence="2">The sequence shown here is derived from an EMBL/GenBank/DDBJ whole genome shotgun (WGS) entry which is preliminary data.</text>
</comment>
<dbReference type="AlphaFoldDB" id="A0A812WJT1"/>
<organism evidence="2 3">
    <name type="scientific">Symbiodinium necroappetens</name>
    <dbReference type="NCBI Taxonomy" id="1628268"/>
    <lineage>
        <taxon>Eukaryota</taxon>
        <taxon>Sar</taxon>
        <taxon>Alveolata</taxon>
        <taxon>Dinophyceae</taxon>
        <taxon>Suessiales</taxon>
        <taxon>Symbiodiniaceae</taxon>
        <taxon>Symbiodinium</taxon>
    </lineage>
</organism>
<sequence length="483" mass="52556">MAHRVSVKEEDAEDEVMLLECDDESEALTVLGDATPVPPGVVLDKLSAMLSTGRARLRFASGRSWGVNGVVFNTWTSFRYDPDGSCRLVDGADWRTGTREDWAASELQQLADLREKAHCLPCTASAQPSVLRPRQCRRMVFQFHRERFKKKRAGANPKASGCSIFRWLQVQAGGEMTIAAFLALVKERLRGAGEMPTYVKLLTSMKNNAGKGEIAKLLAGHPDLVSKIPAPKAGAKPQEKPRATPVTLPAATPATAAAATAATTATEKKVHPQAPSISKTDAGTARKAQFLESQSLGSASHRAVRAREAVDVESAVLAPLRPLAPAAGLVRLAIRRGRPSQRLRLLRYLQSGARAKGAGARLREVFLVQRSEAAEFGQVVEAMRARLPELRGDSFAQRLAHICAVTDYFTTFELDEQETHDPADAQRANILDARAWNEGRLQLAMEAGVQPLFVDDPGVPLEQSGYAKRAKALGYHVNFESMH</sequence>
<keyword evidence="3" id="KW-1185">Reference proteome</keyword>
<dbReference type="EMBL" id="CAJNJA010033526">
    <property type="protein sequence ID" value="CAE7680651.1"/>
    <property type="molecule type" value="Genomic_DNA"/>
</dbReference>
<evidence type="ECO:0000256" key="1">
    <source>
        <dbReference type="SAM" id="MobiDB-lite"/>
    </source>
</evidence>
<gene>
    <name evidence="2" type="ORF">SNEC2469_LOCUS19568</name>
</gene>
<dbReference type="OrthoDB" id="426163at2759"/>